<keyword evidence="5 7" id="KW-0408">Iron</keyword>
<sequence length="351" mass="37600">MNATSPTVPAASAPRTELPVIDLSQARAADGSFNADFLDQLRDAAHHVGFFQLVGFGAGKHQAQELLDTVAAFFKRPLEERLELDNRLTSTFRGYTRLGAERTQGRADSREQVDFGPARAPFEEVPAGQEYLRLQGGNLFPPAFPELEEKAMAWAALMSSVGAELLAALLAAIGLPEDHFAAAFERAPMWMGKLVHYVGGEAVPGAGTQGVGAHADYGFVTLLLQDAVGGLEVQPHGQLEWIDVPPIPGALVVNLGEMLEVATDGYLMATIHRVTAPPAGVDRYSVPFFWAPRLDAVVEAVELPAAYAADARGVSDDPNNPLLSVYGANMLKGFLRAHPEVAARHYPELVG</sequence>
<organism evidence="9 10">
    <name type="scientific">Galactobacter valiniphilus</name>
    <dbReference type="NCBI Taxonomy" id="2676122"/>
    <lineage>
        <taxon>Bacteria</taxon>
        <taxon>Bacillati</taxon>
        <taxon>Actinomycetota</taxon>
        <taxon>Actinomycetes</taxon>
        <taxon>Micrococcales</taxon>
        <taxon>Micrococcaceae</taxon>
        <taxon>Galactobacter</taxon>
    </lineage>
</organism>
<evidence type="ECO:0000313" key="9">
    <source>
        <dbReference type="EMBL" id="RII40907.1"/>
    </source>
</evidence>
<gene>
    <name evidence="9" type="ORF">DWB68_15475</name>
</gene>
<evidence type="ECO:0000256" key="6">
    <source>
        <dbReference type="ARBA" id="ARBA00023194"/>
    </source>
</evidence>
<dbReference type="EMBL" id="QQXK01000049">
    <property type="protein sequence ID" value="RII40907.1"/>
    <property type="molecule type" value="Genomic_DNA"/>
</dbReference>
<dbReference type="Pfam" id="PF03171">
    <property type="entry name" value="2OG-FeII_Oxy"/>
    <property type="match status" value="1"/>
</dbReference>
<dbReference type="PANTHER" id="PTHR10209:SF885">
    <property type="entry name" value="2OG-FE(II) OXYGENASE FAMILY, PUTATIVE (AFU_ORTHOLOGUE AFUA_2G00750)-RELATED"/>
    <property type="match status" value="1"/>
</dbReference>
<evidence type="ECO:0000256" key="5">
    <source>
        <dbReference type="ARBA" id="ARBA00023004"/>
    </source>
</evidence>
<dbReference type="AlphaFoldDB" id="A0A399J8R7"/>
<dbReference type="InterPro" id="IPR026992">
    <property type="entry name" value="DIOX_N"/>
</dbReference>
<dbReference type="RefSeq" id="WP_119426017.1">
    <property type="nucleotide sequence ID" value="NZ_QQXK01000049.1"/>
</dbReference>
<dbReference type="InterPro" id="IPR027443">
    <property type="entry name" value="IPNS-like_sf"/>
</dbReference>
<dbReference type="InterPro" id="IPR005123">
    <property type="entry name" value="Oxoglu/Fe-dep_dioxygenase_dom"/>
</dbReference>
<comment type="caution">
    <text evidence="9">The sequence shown here is derived from an EMBL/GenBank/DDBJ whole genome shotgun (WGS) entry which is preliminary data.</text>
</comment>
<proteinExistence type="inferred from homology"/>
<protein>
    <submittedName>
        <fullName evidence="9">Isopenicillin N synthase family oxygenase</fullName>
    </submittedName>
</protein>
<dbReference type="Pfam" id="PF14226">
    <property type="entry name" value="DIOX_N"/>
    <property type="match status" value="1"/>
</dbReference>
<comment type="pathway">
    <text evidence="1">Antibiotic biosynthesis.</text>
</comment>
<name>A0A399J8R7_9MICC</name>
<dbReference type="PANTHER" id="PTHR10209">
    <property type="entry name" value="OXIDOREDUCTASE, 2OG-FE II OXYGENASE FAMILY PROTEIN"/>
    <property type="match status" value="1"/>
</dbReference>
<dbReference type="GO" id="GO:0016491">
    <property type="term" value="F:oxidoreductase activity"/>
    <property type="evidence" value="ECO:0007669"/>
    <property type="project" value="UniProtKB-KW"/>
</dbReference>
<dbReference type="GO" id="GO:0017000">
    <property type="term" value="P:antibiotic biosynthetic process"/>
    <property type="evidence" value="ECO:0007669"/>
    <property type="project" value="UniProtKB-KW"/>
</dbReference>
<keyword evidence="6" id="KW-0045">Antibiotic biosynthesis</keyword>
<evidence type="ECO:0000256" key="7">
    <source>
        <dbReference type="RuleBase" id="RU003682"/>
    </source>
</evidence>
<dbReference type="GO" id="GO:0046872">
    <property type="term" value="F:metal ion binding"/>
    <property type="evidence" value="ECO:0007669"/>
    <property type="project" value="UniProtKB-KW"/>
</dbReference>
<evidence type="ECO:0000256" key="4">
    <source>
        <dbReference type="ARBA" id="ARBA00023002"/>
    </source>
</evidence>
<evidence type="ECO:0000256" key="1">
    <source>
        <dbReference type="ARBA" id="ARBA00004792"/>
    </source>
</evidence>
<feature type="domain" description="Fe2OG dioxygenase" evidence="8">
    <location>
        <begin position="187"/>
        <end position="292"/>
    </location>
</feature>
<dbReference type="PROSITE" id="PS51471">
    <property type="entry name" value="FE2OG_OXY"/>
    <property type="match status" value="1"/>
</dbReference>
<accession>A0A399J8R7</accession>
<dbReference type="Proteomes" id="UP000265419">
    <property type="component" value="Unassembled WGS sequence"/>
</dbReference>
<evidence type="ECO:0000259" key="8">
    <source>
        <dbReference type="PROSITE" id="PS51471"/>
    </source>
</evidence>
<keyword evidence="4 7" id="KW-0560">Oxidoreductase</keyword>
<reference evidence="9 10" key="1">
    <citation type="submission" date="2018-07" db="EMBL/GenBank/DDBJ databases">
        <title>Arthrobacter sp. nov., isolated from raw cow's milk with high bacterial count.</title>
        <authorList>
            <person name="Hahne J."/>
            <person name="Isele D."/>
            <person name="Lipski A."/>
        </authorList>
    </citation>
    <scope>NUCLEOTIDE SEQUENCE [LARGE SCALE GENOMIC DNA]</scope>
    <source>
        <strain evidence="9 10">JZ R-35</strain>
    </source>
</reference>
<comment type="similarity">
    <text evidence="2 7">Belongs to the iron/ascorbate-dependent oxidoreductase family.</text>
</comment>
<dbReference type="PRINTS" id="PR00682">
    <property type="entry name" value="IPNSYNTHASE"/>
</dbReference>
<evidence type="ECO:0000313" key="10">
    <source>
        <dbReference type="Proteomes" id="UP000265419"/>
    </source>
</evidence>
<evidence type="ECO:0000256" key="3">
    <source>
        <dbReference type="ARBA" id="ARBA00022723"/>
    </source>
</evidence>
<keyword evidence="3 7" id="KW-0479">Metal-binding</keyword>
<dbReference type="SUPFAM" id="SSF51197">
    <property type="entry name" value="Clavaminate synthase-like"/>
    <property type="match status" value="1"/>
</dbReference>
<dbReference type="Gene3D" id="2.60.120.330">
    <property type="entry name" value="B-lactam Antibiotic, Isopenicillin N Synthase, Chain"/>
    <property type="match status" value="1"/>
</dbReference>
<evidence type="ECO:0000256" key="2">
    <source>
        <dbReference type="ARBA" id="ARBA00008056"/>
    </source>
</evidence>
<keyword evidence="10" id="KW-1185">Reference proteome</keyword>
<dbReference type="InterPro" id="IPR044861">
    <property type="entry name" value="IPNS-like_FE2OG_OXY"/>
</dbReference>